<dbReference type="Proteomes" id="UP000266861">
    <property type="component" value="Unassembled WGS sequence"/>
</dbReference>
<gene>
    <name evidence="1" type="ORF">Glove_50g138</name>
</gene>
<evidence type="ECO:0000313" key="2">
    <source>
        <dbReference type="Proteomes" id="UP000266861"/>
    </source>
</evidence>
<reference evidence="1 2" key="1">
    <citation type="submission" date="2018-08" db="EMBL/GenBank/DDBJ databases">
        <title>Genome and evolution of the arbuscular mycorrhizal fungus Diversispora epigaea (formerly Glomus versiforme) and its bacterial endosymbionts.</title>
        <authorList>
            <person name="Sun X."/>
            <person name="Fei Z."/>
            <person name="Harrison M."/>
        </authorList>
    </citation>
    <scope>NUCLEOTIDE SEQUENCE [LARGE SCALE GENOMIC DNA]</scope>
    <source>
        <strain evidence="1 2">IT104</strain>
    </source>
</reference>
<evidence type="ECO:0000313" key="1">
    <source>
        <dbReference type="EMBL" id="RHZ86515.1"/>
    </source>
</evidence>
<accession>A0A397JDW0</accession>
<comment type="caution">
    <text evidence="1">The sequence shown here is derived from an EMBL/GenBank/DDBJ whole genome shotgun (WGS) entry which is preliminary data.</text>
</comment>
<dbReference type="AlphaFoldDB" id="A0A397JDW0"/>
<dbReference type="EMBL" id="PQFF01000047">
    <property type="protein sequence ID" value="RHZ86515.1"/>
    <property type="molecule type" value="Genomic_DNA"/>
</dbReference>
<organism evidence="1 2">
    <name type="scientific">Diversispora epigaea</name>
    <dbReference type="NCBI Taxonomy" id="1348612"/>
    <lineage>
        <taxon>Eukaryota</taxon>
        <taxon>Fungi</taxon>
        <taxon>Fungi incertae sedis</taxon>
        <taxon>Mucoromycota</taxon>
        <taxon>Glomeromycotina</taxon>
        <taxon>Glomeromycetes</taxon>
        <taxon>Diversisporales</taxon>
        <taxon>Diversisporaceae</taxon>
        <taxon>Diversispora</taxon>
    </lineage>
</organism>
<keyword evidence="2" id="KW-1185">Reference proteome</keyword>
<protein>
    <submittedName>
        <fullName evidence="1">Uncharacterized protein</fullName>
    </submittedName>
</protein>
<dbReference type="OrthoDB" id="2442859at2759"/>
<proteinExistence type="predicted"/>
<name>A0A397JDW0_9GLOM</name>
<sequence>MLTIYDYNDNIIERKEEHSMKGLQLVGFEEQHLHFVFDYINALKIILSINNRTQHLRGFVALVVINWPGQLFIKKALCIQTLNSSQEINSFLPMLGPLHVSLNSREQVMLIHHSFFEKLFYFVFGKNKKLAKKSRSWRINLLLELAKCGLLKIKNRVIKKFGKVYKDIEYQTAIDLFDNLIPAVIDIYATLFRSGLFEEYVKTIFRIWTFALRWKRKNYNKASLVFLSDLFYWKDNDHPFFNALQKHLSCFNNYYVENTYSKIRVNTLPNAIVDNIIKQAYVITVIDIYATLFRSGLFEEYVKTIFRIWTFALRWKRKNYNKASLVFLSDLFYWKDNDHPFFNALQKHLSCFNNYYVENTYSKIRVNTLPNAIVDNIIKQAYVIIILGEEVDLRHLPTGYNTSYPSIQELCNRCKLLFVNEDSIIFICGHGYHTNCYDKKRAEILTQEDFDDNENNIKEEEEQFKKVEIQKISNRVEIKIHQIENW</sequence>